<dbReference type="Pfam" id="PF00595">
    <property type="entry name" value="PDZ"/>
    <property type="match status" value="1"/>
</dbReference>
<reference evidence="3 4" key="1">
    <citation type="submission" date="2019-07" db="EMBL/GenBank/DDBJ databases">
        <title>Genomics analysis of Aphanomyces spp. identifies a new class of oomycete effector associated with host adaptation.</title>
        <authorList>
            <person name="Gaulin E."/>
        </authorList>
    </citation>
    <scope>NUCLEOTIDE SEQUENCE [LARGE SCALE GENOMIC DNA]</scope>
    <source>
        <strain evidence="3 4">ATCC 201684</strain>
    </source>
</reference>
<comment type="caution">
    <text evidence="3">The sequence shown here is derived from an EMBL/GenBank/DDBJ whole genome shotgun (WGS) entry which is preliminary data.</text>
</comment>
<dbReference type="SUPFAM" id="SSF50156">
    <property type="entry name" value="PDZ domain-like"/>
    <property type="match status" value="3"/>
</dbReference>
<dbReference type="AlphaFoldDB" id="A0A6G0XT99"/>
<dbReference type="VEuPathDB" id="FungiDB:AeMF1_002719"/>
<organism evidence="3 4">
    <name type="scientific">Aphanomyces euteiches</name>
    <dbReference type="NCBI Taxonomy" id="100861"/>
    <lineage>
        <taxon>Eukaryota</taxon>
        <taxon>Sar</taxon>
        <taxon>Stramenopiles</taxon>
        <taxon>Oomycota</taxon>
        <taxon>Saprolegniomycetes</taxon>
        <taxon>Saprolegniales</taxon>
        <taxon>Verrucalvaceae</taxon>
        <taxon>Aphanomyces</taxon>
    </lineage>
</organism>
<name>A0A6G0XT99_9STRA</name>
<feature type="domain" description="PDZ" evidence="2">
    <location>
        <begin position="280"/>
        <end position="353"/>
    </location>
</feature>
<dbReference type="Proteomes" id="UP000481153">
    <property type="component" value="Unassembled WGS sequence"/>
</dbReference>
<protein>
    <recommendedName>
        <fullName evidence="2">PDZ domain-containing protein</fullName>
    </recommendedName>
</protein>
<keyword evidence="4" id="KW-1185">Reference proteome</keyword>
<evidence type="ECO:0000259" key="2">
    <source>
        <dbReference type="PROSITE" id="PS50106"/>
    </source>
</evidence>
<dbReference type="PROSITE" id="PS50106">
    <property type="entry name" value="PDZ"/>
    <property type="match status" value="1"/>
</dbReference>
<gene>
    <name evidence="3" type="ORF">Ae201684_001480</name>
</gene>
<evidence type="ECO:0000256" key="1">
    <source>
        <dbReference type="SAM" id="MobiDB-lite"/>
    </source>
</evidence>
<accession>A0A6G0XT99</accession>
<evidence type="ECO:0000313" key="4">
    <source>
        <dbReference type="Proteomes" id="UP000481153"/>
    </source>
</evidence>
<dbReference type="InterPro" id="IPR036034">
    <property type="entry name" value="PDZ_sf"/>
</dbReference>
<dbReference type="EMBL" id="VJMJ01000012">
    <property type="protein sequence ID" value="KAF0743834.1"/>
    <property type="molecule type" value="Genomic_DNA"/>
</dbReference>
<sequence>MPRGFRHTFDESIVGRVSNLLCYPFKKEIPKPFHHTRQKNDDEQLPPRRRHSLPDSFRSYSNVDRDDDNEIPLLPRVVSFRDGSRIVVPPSHTSSSSAHSRKKWTILTTKWHGKKLGLLLENIGNCTIVKQVTDDADFDTNPDLRILQSGDQLVSINEESAILMGFDASVDRILSVKKPAMLQFRRRVVHQEVPRQPMENPFISYNAANDTYLGSIGDTFLMAPSAAAVDTKWSVVSSAPLLASAVSDIDSARQRLGKSEIYPLGSTERHKVCTMIKWAGEPLGIALQKNDDGEMEIKFCTGDGLAATYDCLAPGDILVSVGGVPVQSFALSTCLDFLQAAQKPVALLFRRHVGTNAEAAEPLPVPQDASVDAIVDVVRTTWTRENAEDPWRLGLQALHDKTLVVLLVTALPTERDGDVHVGDRLVAIHDVPVAQLGVDAALQWLKRATTVQLTFAHSKHDWMV</sequence>
<dbReference type="CDD" id="cd00136">
    <property type="entry name" value="PDZ_canonical"/>
    <property type="match status" value="1"/>
</dbReference>
<feature type="region of interest" description="Disordered" evidence="1">
    <location>
        <begin position="32"/>
        <end position="64"/>
    </location>
</feature>
<dbReference type="SMART" id="SM00228">
    <property type="entry name" value="PDZ"/>
    <property type="match status" value="3"/>
</dbReference>
<proteinExistence type="predicted"/>
<evidence type="ECO:0000313" key="3">
    <source>
        <dbReference type="EMBL" id="KAF0743834.1"/>
    </source>
</evidence>
<dbReference type="InterPro" id="IPR001478">
    <property type="entry name" value="PDZ"/>
</dbReference>
<dbReference type="Gene3D" id="2.30.42.10">
    <property type="match status" value="2"/>
</dbReference>